<organism evidence="1 2">
    <name type="scientific">Hydrogeniiclostridium mannosilyticum</name>
    <dbReference type="NCBI Taxonomy" id="2764322"/>
    <lineage>
        <taxon>Bacteria</taxon>
        <taxon>Bacillati</taxon>
        <taxon>Bacillota</taxon>
        <taxon>Clostridia</taxon>
        <taxon>Eubacteriales</taxon>
        <taxon>Acutalibacteraceae</taxon>
        <taxon>Hydrogeniiclostridium</taxon>
    </lineage>
</organism>
<evidence type="ECO:0000313" key="2">
    <source>
        <dbReference type="Proteomes" id="UP000249377"/>
    </source>
</evidence>
<dbReference type="EMBL" id="QLYR01000004">
    <property type="protein sequence ID" value="RAQ28746.1"/>
    <property type="molecule type" value="Genomic_DNA"/>
</dbReference>
<keyword evidence="2" id="KW-1185">Reference proteome</keyword>
<reference evidence="1 2" key="1">
    <citation type="submission" date="2018-06" db="EMBL/GenBank/DDBJ databases">
        <title>Noncontiguous genome sequence of Ruminococcaceae bacterium ASD2818.</title>
        <authorList>
            <person name="Chaplin A.V."/>
            <person name="Sokolova S.R."/>
            <person name="Kochetkova T.O."/>
            <person name="Goltsov A.Y."/>
            <person name="Trofimov D.Y."/>
            <person name="Efimov B.A."/>
        </authorList>
    </citation>
    <scope>NUCLEOTIDE SEQUENCE [LARGE SCALE GENOMIC DNA]</scope>
    <source>
        <strain evidence="1 2">ASD2818</strain>
    </source>
</reference>
<accession>A0A328UIZ7</accession>
<protein>
    <submittedName>
        <fullName evidence="1">Uncharacterized protein</fullName>
    </submittedName>
</protein>
<sequence length="177" mass="18045">MQAGLIFYQAHRTFENKITAERFLSSAGCPLADTRAVPDSRGLFGALSTLLHTCDLVLVVSAAAGGLYGENEPLASAQLFGRLGVETGPGGPQGVLRLRVDAGCADLLESAGSAVFVLPDEPGPLAALLAAGRKRLAQKFGAGFAEEDAGPAAGLSARLLEQAVEESLGSADAPVGR</sequence>
<proteinExistence type="predicted"/>
<dbReference type="Proteomes" id="UP000249377">
    <property type="component" value="Unassembled WGS sequence"/>
</dbReference>
<dbReference type="RefSeq" id="WP_112332668.1">
    <property type="nucleotide sequence ID" value="NZ_QLYR01000004.1"/>
</dbReference>
<gene>
    <name evidence="1" type="ORF">DPQ25_08105</name>
</gene>
<name>A0A328UIZ7_9FIRM</name>
<dbReference type="AlphaFoldDB" id="A0A328UIZ7"/>
<evidence type="ECO:0000313" key="1">
    <source>
        <dbReference type="EMBL" id="RAQ28746.1"/>
    </source>
</evidence>
<comment type="caution">
    <text evidence="1">The sequence shown here is derived from an EMBL/GenBank/DDBJ whole genome shotgun (WGS) entry which is preliminary data.</text>
</comment>